<dbReference type="SUPFAM" id="SSF111342">
    <property type="entry name" value="CbiD-like"/>
    <property type="match status" value="1"/>
</dbReference>
<protein>
    <recommendedName>
        <fullName evidence="5">Cobalt-precorrin-5B C(1)-methyltransferase</fullName>
        <ecNumber evidence="5">2.1.1.195</ecNumber>
    </recommendedName>
    <alternativeName>
        <fullName evidence="5">Cobalt-precorrin-6A synthase</fullName>
    </alternativeName>
</protein>
<dbReference type="GO" id="GO:0019251">
    <property type="term" value="P:anaerobic cobalamin biosynthetic process"/>
    <property type="evidence" value="ECO:0007669"/>
    <property type="project" value="UniProtKB-UniRule"/>
</dbReference>
<comment type="caution">
    <text evidence="7">The sequence shown here is derived from an EMBL/GenBank/DDBJ whole genome shotgun (WGS) entry which is preliminary data.</text>
</comment>
<name>A0A318N403_9PROT</name>
<dbReference type="GO" id="GO:0032259">
    <property type="term" value="P:methylation"/>
    <property type="evidence" value="ECO:0007669"/>
    <property type="project" value="UniProtKB-KW"/>
</dbReference>
<comment type="similarity">
    <text evidence="5">Belongs to the CbiD family.</text>
</comment>
<dbReference type="NCBIfam" id="NF000849">
    <property type="entry name" value="PRK00075.1-1"/>
    <property type="match status" value="1"/>
</dbReference>
<feature type="transmembrane region" description="Helical" evidence="6">
    <location>
        <begin position="163"/>
        <end position="188"/>
    </location>
</feature>
<sequence length="358" mass="38753">MLEHVKKLKYGWTTGACATAAAKAAYLALKRGFFSDRVTITLPQGKKVSFRIFNHKILDRHCAIASVIKDAGDDPDVTHGAEIRVRITILSIDRGIVFKAGKGVGTITKPGLQLPVGQPAINPVPRQMIRYALNEVFPSPDVEVEISVVNGEELAKKTMNPRLGIMGGLSILGTTGIVVPFSCAAWIASIHRGIDVARAANLTHLIASVGNVSEETAKKIYTLPESAFIEMGDFVGGVLKYLKTHPVQWLTLAGGVAKFTKLAQGHLDLHSGRSQVDFAQLAEWVAELGAEDSFVEKVRLANTALGVFRNCHVKRLPLADFIAEKALAVVKETLDPVIFKIEILMVDRKGNCLGRAFA</sequence>
<organism evidence="7 8">
    <name type="scientific">Commensalibacter melissae</name>
    <dbReference type="NCBI Taxonomy" id="2070537"/>
    <lineage>
        <taxon>Bacteria</taxon>
        <taxon>Pseudomonadati</taxon>
        <taxon>Pseudomonadota</taxon>
        <taxon>Alphaproteobacteria</taxon>
        <taxon>Acetobacterales</taxon>
        <taxon>Acetobacteraceae</taxon>
    </lineage>
</organism>
<comment type="pathway">
    <text evidence="5">Cofactor biosynthesis; adenosylcobalamin biosynthesis; cob(II)yrinate a,c-diamide from sirohydrochlorin (anaerobic route): step 6/10.</text>
</comment>
<proteinExistence type="inferred from homology"/>
<keyword evidence="2 5" id="KW-0489">Methyltransferase</keyword>
<dbReference type="PANTHER" id="PTHR35863">
    <property type="entry name" value="COBALT-PRECORRIN-5B C(1)-METHYLTRANSFERASE"/>
    <property type="match status" value="1"/>
</dbReference>
<keyword evidence="8" id="KW-1185">Reference proteome</keyword>
<evidence type="ECO:0000313" key="8">
    <source>
        <dbReference type="Proteomes" id="UP000247565"/>
    </source>
</evidence>
<evidence type="ECO:0000256" key="2">
    <source>
        <dbReference type="ARBA" id="ARBA00022603"/>
    </source>
</evidence>
<dbReference type="NCBIfam" id="TIGR00312">
    <property type="entry name" value="cbiD"/>
    <property type="match status" value="1"/>
</dbReference>
<dbReference type="HAMAP" id="MF_00787">
    <property type="entry name" value="CbiD"/>
    <property type="match status" value="1"/>
</dbReference>
<dbReference type="InterPro" id="IPR036074">
    <property type="entry name" value="CbiD_sf"/>
</dbReference>
<dbReference type="Pfam" id="PF01888">
    <property type="entry name" value="CbiD"/>
    <property type="match status" value="1"/>
</dbReference>
<evidence type="ECO:0000256" key="1">
    <source>
        <dbReference type="ARBA" id="ARBA00022573"/>
    </source>
</evidence>
<keyword evidence="3 5" id="KW-0808">Transferase</keyword>
<evidence type="ECO:0000256" key="5">
    <source>
        <dbReference type="HAMAP-Rule" id="MF_00787"/>
    </source>
</evidence>
<dbReference type="UniPathway" id="UPA00148">
    <property type="reaction ID" value="UER00227"/>
</dbReference>
<comment type="function">
    <text evidence="5">Catalyzes the methylation of C-1 in cobalt-precorrin-5B to form cobalt-precorrin-6A.</text>
</comment>
<evidence type="ECO:0000256" key="4">
    <source>
        <dbReference type="ARBA" id="ARBA00022691"/>
    </source>
</evidence>
<evidence type="ECO:0000256" key="6">
    <source>
        <dbReference type="SAM" id="Phobius"/>
    </source>
</evidence>
<accession>A0A318N403</accession>
<dbReference type="Proteomes" id="UP000247565">
    <property type="component" value="Unassembled WGS sequence"/>
</dbReference>
<dbReference type="GO" id="GO:0043780">
    <property type="term" value="F:cobalt-precorrin-5B C1-methyltransferase activity"/>
    <property type="evidence" value="ECO:0007669"/>
    <property type="project" value="RHEA"/>
</dbReference>
<gene>
    <name evidence="5" type="primary">cbiD</name>
    <name evidence="7" type="ORF">DK869_03215</name>
</gene>
<keyword evidence="4 5" id="KW-0949">S-adenosyl-L-methionine</keyword>
<keyword evidence="6" id="KW-0472">Membrane</keyword>
<dbReference type="InterPro" id="IPR002748">
    <property type="entry name" value="CbiD"/>
</dbReference>
<dbReference type="AlphaFoldDB" id="A0A318N403"/>
<dbReference type="PIRSF" id="PIRSF026782">
    <property type="entry name" value="CbiD"/>
    <property type="match status" value="1"/>
</dbReference>
<dbReference type="EC" id="2.1.1.195" evidence="5"/>
<dbReference type="EMBL" id="QGLT01000001">
    <property type="protein sequence ID" value="PXZ02017.1"/>
    <property type="molecule type" value="Genomic_DNA"/>
</dbReference>
<dbReference type="OrthoDB" id="6439987at2"/>
<reference evidence="7 8" key="1">
    <citation type="submission" date="2018-05" db="EMBL/GenBank/DDBJ databases">
        <title>Reference genomes for bee gut microbiota database.</title>
        <authorList>
            <person name="Ellegaard K.M."/>
        </authorList>
    </citation>
    <scope>NUCLEOTIDE SEQUENCE [LARGE SCALE GENOMIC DNA]</scope>
    <source>
        <strain evidence="7 8">ESL0284</strain>
    </source>
</reference>
<keyword evidence="6" id="KW-1133">Transmembrane helix</keyword>
<evidence type="ECO:0000256" key="3">
    <source>
        <dbReference type="ARBA" id="ARBA00022679"/>
    </source>
</evidence>
<dbReference type="Gene3D" id="3.30.2110.10">
    <property type="entry name" value="CbiD-like"/>
    <property type="match status" value="1"/>
</dbReference>
<comment type="catalytic activity">
    <reaction evidence="5">
        <text>Co-precorrin-5B + S-adenosyl-L-methionine = Co-precorrin-6A + S-adenosyl-L-homocysteine</text>
        <dbReference type="Rhea" id="RHEA:26285"/>
        <dbReference type="ChEBI" id="CHEBI:57856"/>
        <dbReference type="ChEBI" id="CHEBI:59789"/>
        <dbReference type="ChEBI" id="CHEBI:60063"/>
        <dbReference type="ChEBI" id="CHEBI:60064"/>
        <dbReference type="EC" id="2.1.1.195"/>
    </reaction>
</comment>
<keyword evidence="6" id="KW-0812">Transmembrane</keyword>
<dbReference type="PANTHER" id="PTHR35863:SF1">
    <property type="entry name" value="COBALT-PRECORRIN-5B C(1)-METHYLTRANSFERASE"/>
    <property type="match status" value="1"/>
</dbReference>
<evidence type="ECO:0000313" key="7">
    <source>
        <dbReference type="EMBL" id="PXZ02017.1"/>
    </source>
</evidence>
<keyword evidence="1 5" id="KW-0169">Cobalamin biosynthesis</keyword>
<dbReference type="RefSeq" id="WP_110438535.1">
    <property type="nucleotide sequence ID" value="NZ_CP046393.1"/>
</dbReference>